<dbReference type="Proteomes" id="UP001310594">
    <property type="component" value="Unassembled WGS sequence"/>
</dbReference>
<dbReference type="GO" id="GO:0003677">
    <property type="term" value="F:DNA binding"/>
    <property type="evidence" value="ECO:0007669"/>
    <property type="project" value="UniProtKB-KW"/>
</dbReference>
<dbReference type="EMBL" id="JAVRQU010000025">
    <property type="protein sequence ID" value="KAK5690388.1"/>
    <property type="molecule type" value="Genomic_DNA"/>
</dbReference>
<dbReference type="GO" id="GO:0005634">
    <property type="term" value="C:nucleus"/>
    <property type="evidence" value="ECO:0007669"/>
    <property type="project" value="InterPro"/>
</dbReference>
<comment type="caution">
    <text evidence="8">The sequence shown here is derived from an EMBL/GenBank/DDBJ whole genome shotgun (WGS) entry which is preliminary data.</text>
</comment>
<keyword evidence="5" id="KW-0539">Nucleus</keyword>
<evidence type="ECO:0000256" key="5">
    <source>
        <dbReference type="ARBA" id="ARBA00023242"/>
    </source>
</evidence>
<dbReference type="Pfam" id="PF08493">
    <property type="entry name" value="AflR"/>
    <property type="match status" value="1"/>
</dbReference>
<feature type="region of interest" description="Disordered" evidence="6">
    <location>
        <begin position="1"/>
        <end position="23"/>
    </location>
</feature>
<protein>
    <recommendedName>
        <fullName evidence="7">Aflatoxin regulatory protein domain-containing protein</fullName>
    </recommendedName>
</protein>
<dbReference type="GO" id="GO:0045122">
    <property type="term" value="P:aflatoxin biosynthetic process"/>
    <property type="evidence" value="ECO:0007669"/>
    <property type="project" value="InterPro"/>
</dbReference>
<evidence type="ECO:0000256" key="6">
    <source>
        <dbReference type="SAM" id="MobiDB-lite"/>
    </source>
</evidence>
<name>A0AAN7ZV27_9PEZI</name>
<feature type="domain" description="Aflatoxin regulatory protein" evidence="7">
    <location>
        <begin position="166"/>
        <end position="253"/>
    </location>
</feature>
<keyword evidence="1" id="KW-0479">Metal-binding</keyword>
<dbReference type="InterPro" id="IPR013700">
    <property type="entry name" value="AflR"/>
</dbReference>
<keyword evidence="4" id="KW-0804">Transcription</keyword>
<evidence type="ECO:0000256" key="1">
    <source>
        <dbReference type="ARBA" id="ARBA00022723"/>
    </source>
</evidence>
<feature type="compositionally biased region" description="Polar residues" evidence="6">
    <location>
        <begin position="10"/>
        <end position="23"/>
    </location>
</feature>
<keyword evidence="2" id="KW-0805">Transcription regulation</keyword>
<evidence type="ECO:0000313" key="9">
    <source>
        <dbReference type="Proteomes" id="UP001310594"/>
    </source>
</evidence>
<evidence type="ECO:0000259" key="7">
    <source>
        <dbReference type="Pfam" id="PF08493"/>
    </source>
</evidence>
<gene>
    <name evidence="8" type="ORF">LTR97_012256</name>
</gene>
<evidence type="ECO:0000256" key="2">
    <source>
        <dbReference type="ARBA" id="ARBA00023015"/>
    </source>
</evidence>
<sequence length="360" mass="39282">MTTLHAPRVPSTSSNNTDEITGQTCAPLQTQLSADEQYWIGNAPIANMRQHPQGSLQCSSDALEDLFGPMDHNSAVSSSKRTTDSSFPSNFPTYAEMAGSDEFLSTDATLFDSNDGFDFAAGAPIAPDDMTFDFSGLSGPMVSPVSSISSSRASTDSGRKSLSTTPCFCLATTLGLMKQLHGISEDAYHADKERHNEASSQMAKGVVAQTKIILDSVSCILDCRSFHDGYVLAMVALVVFRVLGLYETIAYEPLQQLRQISVAPMKQDFKSADGHRLGRSKCTRRTIQSVLSELRRIRCLVDQLAAFTTELHTARQLVAPTCRDDASLPLSSQINDQIIADMRTLLRTLSVDMISRLKEY</sequence>
<dbReference type="GO" id="GO:0006355">
    <property type="term" value="P:regulation of DNA-templated transcription"/>
    <property type="evidence" value="ECO:0007669"/>
    <property type="project" value="InterPro"/>
</dbReference>
<proteinExistence type="predicted"/>
<accession>A0AAN7ZV27</accession>
<evidence type="ECO:0000313" key="8">
    <source>
        <dbReference type="EMBL" id="KAK5690388.1"/>
    </source>
</evidence>
<reference evidence="8" key="1">
    <citation type="submission" date="2023-08" db="EMBL/GenBank/DDBJ databases">
        <title>Black Yeasts Isolated from many extreme environments.</title>
        <authorList>
            <person name="Coleine C."/>
            <person name="Stajich J.E."/>
            <person name="Selbmann L."/>
        </authorList>
    </citation>
    <scope>NUCLEOTIDE SEQUENCE</scope>
    <source>
        <strain evidence="8">CCFEE 5810</strain>
    </source>
</reference>
<organism evidence="8 9">
    <name type="scientific">Elasticomyces elasticus</name>
    <dbReference type="NCBI Taxonomy" id="574655"/>
    <lineage>
        <taxon>Eukaryota</taxon>
        <taxon>Fungi</taxon>
        <taxon>Dikarya</taxon>
        <taxon>Ascomycota</taxon>
        <taxon>Pezizomycotina</taxon>
        <taxon>Dothideomycetes</taxon>
        <taxon>Dothideomycetidae</taxon>
        <taxon>Mycosphaerellales</taxon>
        <taxon>Teratosphaeriaceae</taxon>
        <taxon>Elasticomyces</taxon>
    </lineage>
</organism>
<dbReference type="AlphaFoldDB" id="A0AAN7ZV27"/>
<evidence type="ECO:0000256" key="4">
    <source>
        <dbReference type="ARBA" id="ARBA00023163"/>
    </source>
</evidence>
<keyword evidence="3" id="KW-0238">DNA-binding</keyword>
<dbReference type="GO" id="GO:0046872">
    <property type="term" value="F:metal ion binding"/>
    <property type="evidence" value="ECO:0007669"/>
    <property type="project" value="UniProtKB-KW"/>
</dbReference>
<evidence type="ECO:0000256" key="3">
    <source>
        <dbReference type="ARBA" id="ARBA00023125"/>
    </source>
</evidence>